<proteinExistence type="predicted"/>
<dbReference type="Gene3D" id="3.40.50.1110">
    <property type="entry name" value="SGNH hydrolase"/>
    <property type="match status" value="1"/>
</dbReference>
<accession>A0ABV8WSL1</accession>
<dbReference type="InterPro" id="IPR036514">
    <property type="entry name" value="SGNH_hydro_sf"/>
</dbReference>
<evidence type="ECO:0000259" key="2">
    <source>
        <dbReference type="Pfam" id="PF13472"/>
    </source>
</evidence>
<dbReference type="InterPro" id="IPR051532">
    <property type="entry name" value="Ester_Hydrolysis_Enzymes"/>
</dbReference>
<keyword evidence="4" id="KW-1185">Reference proteome</keyword>
<name>A0ABV8WSL1_9BACI</name>
<dbReference type="EMBL" id="JBHSDT010000004">
    <property type="protein sequence ID" value="MFC4402795.1"/>
    <property type="molecule type" value="Genomic_DNA"/>
</dbReference>
<protein>
    <submittedName>
        <fullName evidence="3">GDSL-type esterase/lipase family protein</fullName>
    </submittedName>
</protein>
<gene>
    <name evidence="3" type="ORF">ACFOY7_06885</name>
</gene>
<feature type="compositionally biased region" description="Acidic residues" evidence="1">
    <location>
        <begin position="54"/>
        <end position="67"/>
    </location>
</feature>
<evidence type="ECO:0000313" key="3">
    <source>
        <dbReference type="EMBL" id="MFC4402795.1"/>
    </source>
</evidence>
<evidence type="ECO:0000256" key="1">
    <source>
        <dbReference type="SAM" id="MobiDB-lite"/>
    </source>
</evidence>
<dbReference type="InterPro" id="IPR013830">
    <property type="entry name" value="SGNH_hydro"/>
</dbReference>
<evidence type="ECO:0000313" key="4">
    <source>
        <dbReference type="Proteomes" id="UP001595882"/>
    </source>
</evidence>
<sequence length="309" mass="35575">MKKILISLLVLLIIGSTASALIIIDFGTNNQDNISTSSPDTNQTETNELNIDDHDQESDNENLSQELEEEIEEETENFGDAMKDVFIDALTFFKKDTHIVAIGDSLTQGVGDETDNGGYVGVLEEHFDNEEAKVTIDNFGKRGNRTDQLLKRLENEEIVTSIEDADIVLITIGANDIMKVLKDNFIDLTEEPFIEERGPYKDRLGQIINRVFEIQPDTEIYLLGFFNPFEQYFSEIEELEVILTRWNNESRMIANNYDKVTFIPMQDIFQNRSENMFAEDNFHPNRKGYELMAKRVWTYLQNNENLTTN</sequence>
<feature type="compositionally biased region" description="Polar residues" evidence="1">
    <location>
        <begin position="32"/>
        <end position="49"/>
    </location>
</feature>
<feature type="region of interest" description="Disordered" evidence="1">
    <location>
        <begin position="32"/>
        <end position="67"/>
    </location>
</feature>
<dbReference type="PANTHER" id="PTHR30383:SF27">
    <property type="entry name" value="SPORE GERMINATION LIPASE LIPC"/>
    <property type="match status" value="1"/>
</dbReference>
<dbReference type="Pfam" id="PF13472">
    <property type="entry name" value="Lipase_GDSL_2"/>
    <property type="match status" value="1"/>
</dbReference>
<organism evidence="3 4">
    <name type="scientific">Gracilibacillus xinjiangensis</name>
    <dbReference type="NCBI Taxonomy" id="1193282"/>
    <lineage>
        <taxon>Bacteria</taxon>
        <taxon>Bacillati</taxon>
        <taxon>Bacillota</taxon>
        <taxon>Bacilli</taxon>
        <taxon>Bacillales</taxon>
        <taxon>Bacillaceae</taxon>
        <taxon>Gracilibacillus</taxon>
    </lineage>
</organism>
<dbReference type="Proteomes" id="UP001595882">
    <property type="component" value="Unassembled WGS sequence"/>
</dbReference>
<comment type="caution">
    <text evidence="3">The sequence shown here is derived from an EMBL/GenBank/DDBJ whole genome shotgun (WGS) entry which is preliminary data.</text>
</comment>
<dbReference type="PANTHER" id="PTHR30383">
    <property type="entry name" value="THIOESTERASE 1/PROTEASE 1/LYSOPHOSPHOLIPASE L1"/>
    <property type="match status" value="1"/>
</dbReference>
<feature type="domain" description="SGNH hydrolase-type esterase" evidence="2">
    <location>
        <begin position="101"/>
        <end position="291"/>
    </location>
</feature>
<dbReference type="RefSeq" id="WP_390250719.1">
    <property type="nucleotide sequence ID" value="NZ_JBHSDT010000004.1"/>
</dbReference>
<reference evidence="4" key="1">
    <citation type="journal article" date="2019" name="Int. J. Syst. Evol. Microbiol.">
        <title>The Global Catalogue of Microorganisms (GCM) 10K type strain sequencing project: providing services to taxonomists for standard genome sequencing and annotation.</title>
        <authorList>
            <consortium name="The Broad Institute Genomics Platform"/>
            <consortium name="The Broad Institute Genome Sequencing Center for Infectious Disease"/>
            <person name="Wu L."/>
            <person name="Ma J."/>
        </authorList>
    </citation>
    <scope>NUCLEOTIDE SEQUENCE [LARGE SCALE GENOMIC DNA]</scope>
    <source>
        <strain evidence="4">CCUG 37865</strain>
    </source>
</reference>
<dbReference type="SUPFAM" id="SSF52266">
    <property type="entry name" value="SGNH hydrolase"/>
    <property type="match status" value="1"/>
</dbReference>